<keyword evidence="4" id="KW-0808">Transferase</keyword>
<feature type="region of interest" description="Disordered" evidence="1">
    <location>
        <begin position="1"/>
        <end position="21"/>
    </location>
</feature>
<dbReference type="AlphaFoldDB" id="A0A4S5C4V2"/>
<protein>
    <submittedName>
        <fullName evidence="4">Glycosyltransferase</fullName>
    </submittedName>
</protein>
<accession>A0A4S5C4V2</accession>
<evidence type="ECO:0000259" key="3">
    <source>
        <dbReference type="Pfam" id="PF13439"/>
    </source>
</evidence>
<dbReference type="GO" id="GO:0016757">
    <property type="term" value="F:glycosyltransferase activity"/>
    <property type="evidence" value="ECO:0007669"/>
    <property type="project" value="InterPro"/>
</dbReference>
<dbReference type="GO" id="GO:1901135">
    <property type="term" value="P:carbohydrate derivative metabolic process"/>
    <property type="evidence" value="ECO:0007669"/>
    <property type="project" value="UniProtKB-ARBA"/>
</dbReference>
<comment type="caution">
    <text evidence="4">The sequence shown here is derived from an EMBL/GenBank/DDBJ whole genome shotgun (WGS) entry which is preliminary data.</text>
</comment>
<sequence length="387" mass="42235">MLSSTPSHRPHPRRNASAQPVVQSVVQPAVPPVVQIVQHLQPGGLETMVLNLTQASPAEQPVHIISLEGRKGDVLRAWPALHPFAGNIHCLEKPAGWSLATLWRLTRLLRQLKPVAVHTHHLGPMLYGGLASRLARVPTLVHTEHDAWYLDDPHQRTLALWGLRVFKPILVADATPVANQLLAKLGQLSPTVIPNGIDERRFAPGAAALARQEMGLPQGIKLIGCAARLESVKGHNLLLEAIRTLPEEVHLALAGVGSLQNALQQQCQQLGIAHRVHFLGLVENMPRFYQGLDLFCLPSLAEGMPLCVLEAQACGVPVVMSDVGAAREIVCQASGHILSERDPDRLAQLLAQGLLQCHSLRAVTREFVCQQSSLSRMAQAYQQLYSR</sequence>
<proteinExistence type="predicted"/>
<dbReference type="Pfam" id="PF13439">
    <property type="entry name" value="Glyco_transf_4"/>
    <property type="match status" value="1"/>
</dbReference>
<dbReference type="SUPFAM" id="SSF53756">
    <property type="entry name" value="UDP-Glycosyltransferase/glycogen phosphorylase"/>
    <property type="match status" value="1"/>
</dbReference>
<evidence type="ECO:0000313" key="5">
    <source>
        <dbReference type="Proteomes" id="UP000309618"/>
    </source>
</evidence>
<feature type="domain" description="Glycosyltransferase subfamily 4-like N-terminal" evidence="3">
    <location>
        <begin position="42"/>
        <end position="200"/>
    </location>
</feature>
<gene>
    <name evidence="4" type="ORF">E8Q35_21515</name>
</gene>
<dbReference type="Pfam" id="PF00534">
    <property type="entry name" value="Glycos_transf_1"/>
    <property type="match status" value="1"/>
</dbReference>
<evidence type="ECO:0000313" key="4">
    <source>
        <dbReference type="EMBL" id="THJ38635.1"/>
    </source>
</evidence>
<evidence type="ECO:0000259" key="2">
    <source>
        <dbReference type="Pfam" id="PF00534"/>
    </source>
</evidence>
<dbReference type="PANTHER" id="PTHR12526">
    <property type="entry name" value="GLYCOSYLTRANSFERASE"/>
    <property type="match status" value="1"/>
</dbReference>
<dbReference type="InterPro" id="IPR001296">
    <property type="entry name" value="Glyco_trans_1"/>
</dbReference>
<dbReference type="EMBL" id="SSUX01000026">
    <property type="protein sequence ID" value="THJ38635.1"/>
    <property type="molecule type" value="Genomic_DNA"/>
</dbReference>
<feature type="domain" description="Glycosyl transferase family 1" evidence="2">
    <location>
        <begin position="211"/>
        <end position="354"/>
    </location>
</feature>
<dbReference type="Gene3D" id="3.40.50.2000">
    <property type="entry name" value="Glycogen Phosphorylase B"/>
    <property type="match status" value="2"/>
</dbReference>
<organism evidence="4 5">
    <name type="scientific">Aeromonas veronii</name>
    <dbReference type="NCBI Taxonomy" id="654"/>
    <lineage>
        <taxon>Bacteria</taxon>
        <taxon>Pseudomonadati</taxon>
        <taxon>Pseudomonadota</taxon>
        <taxon>Gammaproteobacteria</taxon>
        <taxon>Aeromonadales</taxon>
        <taxon>Aeromonadaceae</taxon>
        <taxon>Aeromonas</taxon>
    </lineage>
</organism>
<dbReference type="InterPro" id="IPR028098">
    <property type="entry name" value="Glyco_trans_4-like_N"/>
</dbReference>
<dbReference type="Proteomes" id="UP000309618">
    <property type="component" value="Unassembled WGS sequence"/>
</dbReference>
<name>A0A4S5C4V2_AERVE</name>
<evidence type="ECO:0000256" key="1">
    <source>
        <dbReference type="SAM" id="MobiDB-lite"/>
    </source>
</evidence>
<reference evidence="4 5" key="1">
    <citation type="submission" date="2019-04" db="EMBL/GenBank/DDBJ databases">
        <title>Comparative genomics of Aeromonas veronii strains pathogenic to fish.</title>
        <authorList>
            <person name="Cascarano M.C."/>
            <person name="Smyrli M."/>
            <person name="Katharios P."/>
        </authorList>
    </citation>
    <scope>NUCLEOTIDE SEQUENCE [LARGE SCALE GENOMIC DNA]</scope>
    <source>
        <strain evidence="4 5">XU1</strain>
    </source>
</reference>